<dbReference type="EMBL" id="CM000883">
    <property type="protein sequence ID" value="KQJ86686.1"/>
    <property type="molecule type" value="Genomic_DNA"/>
</dbReference>
<dbReference type="Proteomes" id="UP000008810">
    <property type="component" value="Chromosome 4"/>
</dbReference>
<keyword evidence="3" id="KW-1185">Reference proteome</keyword>
<evidence type="ECO:0000313" key="2">
    <source>
        <dbReference type="EnsemblPlants" id="KQJ86686"/>
    </source>
</evidence>
<accession>A0A0Q3EG37</accession>
<dbReference type="Gramene" id="KQJ86686">
    <property type="protein sequence ID" value="KQJ86686"/>
    <property type="gene ID" value="BRADI_4g07142v3"/>
</dbReference>
<organism evidence="1">
    <name type="scientific">Brachypodium distachyon</name>
    <name type="common">Purple false brome</name>
    <name type="synonym">Trachynia distachya</name>
    <dbReference type="NCBI Taxonomy" id="15368"/>
    <lineage>
        <taxon>Eukaryota</taxon>
        <taxon>Viridiplantae</taxon>
        <taxon>Streptophyta</taxon>
        <taxon>Embryophyta</taxon>
        <taxon>Tracheophyta</taxon>
        <taxon>Spermatophyta</taxon>
        <taxon>Magnoliopsida</taxon>
        <taxon>Liliopsida</taxon>
        <taxon>Poales</taxon>
        <taxon>Poaceae</taxon>
        <taxon>BOP clade</taxon>
        <taxon>Pooideae</taxon>
        <taxon>Stipodae</taxon>
        <taxon>Brachypodieae</taxon>
        <taxon>Brachypodium</taxon>
    </lineage>
</organism>
<sequence length="110" mass="11730">MAASKALEGVPMVKLQGEAPIGDAIGGIQSRHEGYTLSTEVLHYESEESGRVAVVVEAEAAGEAKVGDEAAPALANQGGTREGRRLRGEAEEDLLEKVVVIQRPLCHRRR</sequence>
<proteinExistence type="predicted"/>
<evidence type="ECO:0000313" key="1">
    <source>
        <dbReference type="EMBL" id="KQJ86686.1"/>
    </source>
</evidence>
<gene>
    <name evidence="1" type="ORF">BRADI_4g07142v3</name>
</gene>
<reference evidence="2" key="3">
    <citation type="submission" date="2018-08" db="UniProtKB">
        <authorList>
            <consortium name="EnsemblPlants"/>
        </authorList>
    </citation>
    <scope>IDENTIFICATION</scope>
    <source>
        <strain evidence="2">cv. Bd21</strain>
    </source>
</reference>
<reference evidence="1 2" key="1">
    <citation type="journal article" date="2010" name="Nature">
        <title>Genome sequencing and analysis of the model grass Brachypodium distachyon.</title>
        <authorList>
            <consortium name="International Brachypodium Initiative"/>
        </authorList>
    </citation>
    <scope>NUCLEOTIDE SEQUENCE [LARGE SCALE GENOMIC DNA]</scope>
    <source>
        <strain evidence="1 2">Bd21</strain>
    </source>
</reference>
<dbReference type="AlphaFoldDB" id="A0A0Q3EG37"/>
<protein>
    <submittedName>
        <fullName evidence="1 2">Uncharacterized protein</fullName>
    </submittedName>
</protein>
<evidence type="ECO:0000313" key="3">
    <source>
        <dbReference type="Proteomes" id="UP000008810"/>
    </source>
</evidence>
<name>A0A0Q3EG37_BRADI</name>
<reference evidence="1" key="2">
    <citation type="submission" date="2017-06" db="EMBL/GenBank/DDBJ databases">
        <title>WGS assembly of Brachypodium distachyon.</title>
        <authorList>
            <consortium name="The International Brachypodium Initiative"/>
            <person name="Lucas S."/>
            <person name="Harmon-Smith M."/>
            <person name="Lail K."/>
            <person name="Tice H."/>
            <person name="Grimwood J."/>
            <person name="Bruce D."/>
            <person name="Barry K."/>
            <person name="Shu S."/>
            <person name="Lindquist E."/>
            <person name="Wang M."/>
            <person name="Pitluck S."/>
            <person name="Vogel J.P."/>
            <person name="Garvin D.F."/>
            <person name="Mockler T.C."/>
            <person name="Schmutz J."/>
            <person name="Rokhsar D."/>
            <person name="Bevan M.W."/>
        </authorList>
    </citation>
    <scope>NUCLEOTIDE SEQUENCE</scope>
    <source>
        <strain evidence="1">Bd21</strain>
    </source>
</reference>
<dbReference type="InParanoid" id="A0A0Q3EG37"/>
<dbReference type="EnsemblPlants" id="KQJ86686">
    <property type="protein sequence ID" value="KQJ86686"/>
    <property type="gene ID" value="BRADI_4g07142v3"/>
</dbReference>